<dbReference type="OMA" id="GIIRAGP"/>
<dbReference type="GO" id="GO:0015031">
    <property type="term" value="P:protein transport"/>
    <property type="evidence" value="ECO:0007669"/>
    <property type="project" value="UniProtKB-KW"/>
</dbReference>
<dbReference type="KEGG" id="ncs:NCAS_0A09390"/>
<evidence type="ECO:0000259" key="5">
    <source>
        <dbReference type="Pfam" id="PF03081"/>
    </source>
</evidence>
<keyword evidence="4" id="KW-0653">Protein transport</keyword>
<dbReference type="InParanoid" id="G0V7P9"/>
<dbReference type="Gene3D" id="1.20.1310.30">
    <property type="match status" value="1"/>
</dbReference>
<comment type="subcellular location">
    <subcellularLocation>
        <location evidence="4">Bud</location>
    </subcellularLocation>
    <subcellularLocation>
        <location evidence="4">Bud neck</location>
    </subcellularLocation>
</comment>
<dbReference type="PANTHER" id="PTHR12542">
    <property type="entry name" value="EXOCYST COMPLEX PROTEIN EXO70"/>
    <property type="match status" value="1"/>
</dbReference>
<dbReference type="InterPro" id="IPR016159">
    <property type="entry name" value="Cullin_repeat-like_dom_sf"/>
</dbReference>
<comment type="function">
    <text evidence="4">Involved in the secretory pathway as part of the exocyst complex which tethers secretory vesicles to the sites of exocytosis. Also plays a role in the assembly of the exocyst.</text>
</comment>
<dbReference type="Gene3D" id="1.20.1280.170">
    <property type="entry name" value="Exocyst complex component Exo70"/>
    <property type="match status" value="1"/>
</dbReference>
<dbReference type="PANTHER" id="PTHR12542:SF41">
    <property type="entry name" value="EXOCYST COMPLEX COMPONENT 7"/>
    <property type="match status" value="1"/>
</dbReference>
<dbReference type="Pfam" id="PF20669">
    <property type="entry name" value="Exo70_N"/>
    <property type="match status" value="1"/>
</dbReference>
<evidence type="ECO:0000256" key="3">
    <source>
        <dbReference type="ARBA" id="ARBA00022483"/>
    </source>
</evidence>
<gene>
    <name evidence="6" type="primary">NCAS0A09390</name>
    <name evidence="6" type="ordered locus">NCAS_0A09390</name>
</gene>
<dbReference type="Gene3D" id="1.10.357.60">
    <property type="match status" value="1"/>
</dbReference>
<dbReference type="EMBL" id="HE576752">
    <property type="protein sequence ID" value="CCC67497.1"/>
    <property type="molecule type" value="Genomic_DNA"/>
</dbReference>
<dbReference type="Pfam" id="PF03081">
    <property type="entry name" value="Exo70_C"/>
    <property type="match status" value="1"/>
</dbReference>
<reference key="2">
    <citation type="submission" date="2011-08" db="EMBL/GenBank/DDBJ databases">
        <title>Genome sequence of Naumovozyma castellii.</title>
        <authorList>
            <person name="Gordon J.L."/>
            <person name="Armisen D."/>
            <person name="Proux-Wera E."/>
            <person name="OhEigeartaigh S.S."/>
            <person name="Byrne K.P."/>
            <person name="Wolfe K.H."/>
        </authorList>
    </citation>
    <scope>NUCLEOTIDE SEQUENCE</scope>
    <source>
        <strain>Type strain:CBS 4309</strain>
    </source>
</reference>
<keyword evidence="7" id="KW-1185">Reference proteome</keyword>
<dbReference type="GO" id="GO:0031267">
    <property type="term" value="F:small GTPase binding"/>
    <property type="evidence" value="ECO:0007669"/>
    <property type="project" value="EnsemblFungi"/>
</dbReference>
<dbReference type="HOGENOM" id="CLU_010236_4_1_1"/>
<evidence type="ECO:0000313" key="7">
    <source>
        <dbReference type="Proteomes" id="UP000001640"/>
    </source>
</evidence>
<dbReference type="SUPFAM" id="SSF74788">
    <property type="entry name" value="Cullin repeat-like"/>
    <property type="match status" value="1"/>
</dbReference>
<dbReference type="GO" id="GO:0005546">
    <property type="term" value="F:phosphatidylinositol-4,5-bisphosphate binding"/>
    <property type="evidence" value="ECO:0007669"/>
    <property type="project" value="EnsemblFungi"/>
</dbReference>
<evidence type="ECO:0000256" key="4">
    <source>
        <dbReference type="RuleBase" id="RU365026"/>
    </source>
</evidence>
<dbReference type="STRING" id="1064592.G0V7P9"/>
<reference evidence="6 7" key="1">
    <citation type="journal article" date="2011" name="Proc. Natl. Acad. Sci. U.S.A.">
        <title>Evolutionary erosion of yeast sex chromosomes by mating-type switching accidents.</title>
        <authorList>
            <person name="Gordon J.L."/>
            <person name="Armisen D."/>
            <person name="Proux-Wera E."/>
            <person name="Oheigeartaigh S.S."/>
            <person name="Byrne K.P."/>
            <person name="Wolfe K.H."/>
        </authorList>
    </citation>
    <scope>NUCLEOTIDE SEQUENCE [LARGE SCALE GENOMIC DNA]</scope>
    <source>
        <strain evidence="7">ATCC 76901 / BCRC 22586 / CBS 4309 / NBRC 1992 / NRRL Y-12630</strain>
    </source>
</reference>
<organism evidence="6 7">
    <name type="scientific">Naumovozyma castellii</name>
    <name type="common">Yeast</name>
    <name type="synonym">Saccharomyces castellii</name>
    <dbReference type="NCBI Taxonomy" id="27288"/>
    <lineage>
        <taxon>Eukaryota</taxon>
        <taxon>Fungi</taxon>
        <taxon>Dikarya</taxon>
        <taxon>Ascomycota</taxon>
        <taxon>Saccharomycotina</taxon>
        <taxon>Saccharomycetes</taxon>
        <taxon>Saccharomycetales</taxon>
        <taxon>Saccharomycetaceae</taxon>
        <taxon>Naumovozyma</taxon>
    </lineage>
</organism>
<dbReference type="eggNOG" id="KOG2344">
    <property type="taxonomic scope" value="Eukaryota"/>
</dbReference>
<keyword evidence="2 4" id="KW-0813">Transport</keyword>
<dbReference type="InterPro" id="IPR046364">
    <property type="entry name" value="Exo70_C"/>
</dbReference>
<dbReference type="GO" id="GO:0006893">
    <property type="term" value="P:Golgi to plasma membrane transport"/>
    <property type="evidence" value="ECO:0007669"/>
    <property type="project" value="EnsemblFungi"/>
</dbReference>
<dbReference type="Proteomes" id="UP000001640">
    <property type="component" value="Chromosome 1"/>
</dbReference>
<keyword evidence="3 4" id="KW-0268">Exocytosis</keyword>
<evidence type="ECO:0000313" key="6">
    <source>
        <dbReference type="EMBL" id="CCC67497.1"/>
    </source>
</evidence>
<dbReference type="AlphaFoldDB" id="G0V7P9"/>
<proteinExistence type="inferred from homology"/>
<dbReference type="GeneID" id="96900976"/>
<dbReference type="Gene3D" id="1.20.58.1150">
    <property type="match status" value="1"/>
</dbReference>
<accession>G0V7P9</accession>
<evidence type="ECO:0000256" key="2">
    <source>
        <dbReference type="ARBA" id="ARBA00022448"/>
    </source>
</evidence>
<evidence type="ECO:0000256" key="1">
    <source>
        <dbReference type="ARBA" id="ARBA00006756"/>
    </source>
</evidence>
<dbReference type="OrthoDB" id="1922221at2759"/>
<dbReference type="GO" id="GO:0007266">
    <property type="term" value="P:Rho protein signal transduction"/>
    <property type="evidence" value="ECO:0007669"/>
    <property type="project" value="EnsemblFungi"/>
</dbReference>
<protein>
    <recommendedName>
        <fullName evidence="4">Exocyst complex protein EXO70</fullName>
    </recommendedName>
</protein>
<dbReference type="GO" id="GO:0005935">
    <property type="term" value="C:cellular bud neck"/>
    <property type="evidence" value="ECO:0007669"/>
    <property type="project" value="UniProtKB-SubCell"/>
</dbReference>
<feature type="domain" description="Exocyst complex subunit Exo70 C-terminal" evidence="5">
    <location>
        <begin position="235"/>
        <end position="618"/>
    </location>
</feature>
<dbReference type="GO" id="GO:0005934">
    <property type="term" value="C:cellular bud tip"/>
    <property type="evidence" value="ECO:0007669"/>
    <property type="project" value="EnsemblFungi"/>
</dbReference>
<dbReference type="GO" id="GO:0000131">
    <property type="term" value="C:incipient cellular bud site"/>
    <property type="evidence" value="ECO:0007669"/>
    <property type="project" value="EnsemblFungi"/>
</dbReference>
<dbReference type="GO" id="GO:0000145">
    <property type="term" value="C:exocyst"/>
    <property type="evidence" value="ECO:0007669"/>
    <property type="project" value="EnsemblFungi"/>
</dbReference>
<comment type="similarity">
    <text evidence="1 4">Belongs to the EXO70 family.</text>
</comment>
<dbReference type="GO" id="GO:0001927">
    <property type="term" value="P:exocyst assembly"/>
    <property type="evidence" value="ECO:0007669"/>
    <property type="project" value="EnsemblFungi"/>
</dbReference>
<dbReference type="RefSeq" id="XP_003673878.1">
    <property type="nucleotide sequence ID" value="XM_003673830.1"/>
</dbReference>
<dbReference type="InterPro" id="IPR004140">
    <property type="entry name" value="Exo70"/>
</dbReference>
<dbReference type="FunCoup" id="G0V7P9">
    <property type="interactions" value="150"/>
</dbReference>
<dbReference type="GO" id="GO:0005886">
    <property type="term" value="C:plasma membrane"/>
    <property type="evidence" value="ECO:0007669"/>
    <property type="project" value="EnsemblFungi"/>
</dbReference>
<sequence>MSMEMDVDEADILVLSQGLEKSSRLTFEINKSLRKIGKTSNQSSNLFTPILSRNNMLVTLQRNIESVLNSVASVKDLANEASKYETILTKGINEIGLKQYIQVIHKLDDMLDDIRTGGNEKNAEFHGILSHLSDLIKNSEAQLRLYFVSILNLIKPFDPQICINSKTPFPYYQDEQLNELTYILDYFLNNTEDSDIQDAFIQERSDLILKCMAFLEPFAKQITTSKNAPYEKGSSGMISYTEALLGFMANEKSLVDDLYSQYPSYKPIIMKNILTPLLNAYTKLFNTNLKLVRNNLENIGIFSFELVENIHYVLKALRMSPVLQNYEPLIECASQVRKLTQSLFKDAIDRIYTKVDQLSVIPTDNGVTEPAVDTMSRLRKFSEYKTGCIGAMENMSRENWLPGSYREKEYTFSGHLNSNDQSALLGCFISDCIDTLVICLEKRAQRILMPGQEPDVANPNSSRNKEKQRIGVFILTNIILVEEIIEKSELNSLLGAEGHQRLDKLKKRYVSYLVSDWRNLTAILMDTVVIDSAGKKSKDKEQIKEKFRKFNEGFEELVTKTKQYRLSDQSLKKTLKSEIISLIMPMYERFYSRYQNTFKNPRKHIKYTPDELMTVINQLIR</sequence>
<dbReference type="GO" id="GO:0051601">
    <property type="term" value="P:exocyst localization"/>
    <property type="evidence" value="ECO:0007669"/>
    <property type="project" value="EnsemblFungi"/>
</dbReference>
<name>G0V7P9_NAUCA</name>